<keyword evidence="1" id="KW-0732">Signal</keyword>
<evidence type="ECO:0000259" key="4">
    <source>
        <dbReference type="Pfam" id="PF17166"/>
    </source>
</evidence>
<comment type="caution">
    <text evidence="5">The sequence shown here is derived from an EMBL/GenBank/DDBJ whole genome shotgun (WGS) entry which is preliminary data.</text>
</comment>
<dbReference type="InterPro" id="IPR032164">
    <property type="entry name" value="DUF5000"/>
</dbReference>
<feature type="domain" description="DUF5000" evidence="3">
    <location>
        <begin position="259"/>
        <end position="404"/>
    </location>
</feature>
<evidence type="ECO:0000259" key="3">
    <source>
        <dbReference type="Pfam" id="PF16391"/>
    </source>
</evidence>
<feature type="domain" description="DUF5126" evidence="4">
    <location>
        <begin position="129"/>
        <end position="231"/>
    </location>
</feature>
<evidence type="ECO:0000259" key="2">
    <source>
        <dbReference type="Pfam" id="PF16323"/>
    </source>
</evidence>
<dbReference type="PROSITE" id="PS51257">
    <property type="entry name" value="PROKAR_LIPOPROTEIN"/>
    <property type="match status" value="1"/>
</dbReference>
<dbReference type="Proteomes" id="UP001501436">
    <property type="component" value="Unassembled WGS sequence"/>
</dbReference>
<feature type="signal peptide" evidence="1">
    <location>
        <begin position="1"/>
        <end position="21"/>
    </location>
</feature>
<keyword evidence="5" id="KW-0449">Lipoprotein</keyword>
<evidence type="ECO:0000313" key="6">
    <source>
        <dbReference type="Proteomes" id="UP001501436"/>
    </source>
</evidence>
<dbReference type="Gene3D" id="2.60.120.260">
    <property type="entry name" value="Galactose-binding domain-like"/>
    <property type="match status" value="1"/>
</dbReference>
<feature type="chain" id="PRO_5045982492" evidence="1">
    <location>
        <begin position="22"/>
        <end position="407"/>
    </location>
</feature>
<keyword evidence="6" id="KW-1185">Reference proteome</keyword>
<dbReference type="EMBL" id="BAABJI010000001">
    <property type="protein sequence ID" value="GAA4909529.1"/>
    <property type="molecule type" value="Genomic_DNA"/>
</dbReference>
<dbReference type="Pfam" id="PF16391">
    <property type="entry name" value="DUF5000"/>
    <property type="match status" value="1"/>
</dbReference>
<protein>
    <submittedName>
        <fullName evidence="5">DUF5000 domain-containing lipoprotein</fullName>
    </submittedName>
</protein>
<dbReference type="Pfam" id="PF17166">
    <property type="entry name" value="DUF5126"/>
    <property type="match status" value="1"/>
</dbReference>
<dbReference type="RefSeq" id="WP_345329914.1">
    <property type="nucleotide sequence ID" value="NZ_BAABJI010000001.1"/>
</dbReference>
<organism evidence="5 6">
    <name type="scientific">Mucilaginibacter defluvii</name>
    <dbReference type="NCBI Taxonomy" id="1196019"/>
    <lineage>
        <taxon>Bacteria</taxon>
        <taxon>Pseudomonadati</taxon>
        <taxon>Bacteroidota</taxon>
        <taxon>Sphingobacteriia</taxon>
        <taxon>Sphingobacteriales</taxon>
        <taxon>Sphingobacteriaceae</taxon>
        <taxon>Mucilaginibacter</taxon>
    </lineage>
</organism>
<dbReference type="Pfam" id="PF16323">
    <property type="entry name" value="DUF4959"/>
    <property type="match status" value="1"/>
</dbReference>
<gene>
    <name evidence="5" type="ORF">GCM10023313_10750</name>
</gene>
<evidence type="ECO:0000256" key="1">
    <source>
        <dbReference type="SAM" id="SignalP"/>
    </source>
</evidence>
<feature type="domain" description="DUF4959" evidence="2">
    <location>
        <begin position="21"/>
        <end position="127"/>
    </location>
</feature>
<evidence type="ECO:0000313" key="5">
    <source>
        <dbReference type="EMBL" id="GAA4909529.1"/>
    </source>
</evidence>
<sequence>MKNIKHYIAIATCLIILVAAACKKNDGYNKTPISGDTTKPGVVTNVKVDNFNGGAYITYNLPNSENILYVLAQYNIREGVKRETKSSYYTDTVTVNGFAASADYDVTLYTVSRANVMSDPVTVKVHPETPVYQLIRPSINVNADFGGVNVQALNPLKKEIGIIITAFDATTNSMEVQDQFFTKADTINYSIRGYSTDPRQFGVYVTDQWGNISDTLKREISPLYEELLNKSLFSAFNLPSDTPIGYGWQLPNLWNGTENGDGWHTLPGEKPPFVCTFDVGRVYKLSRFVMWERFGEWAYGHGNPRDFSLWGTKVANPKDAKLPISAPEGAVVGDWINLGNFHFPDPPSGSPPGSTTASDEAFVRAGVNFNVPFDAPTVRFIRLAVNRSWSGGDIAHVMELSLYGNPQ</sequence>
<reference evidence="6" key="1">
    <citation type="journal article" date="2019" name="Int. J. Syst. Evol. Microbiol.">
        <title>The Global Catalogue of Microorganisms (GCM) 10K type strain sequencing project: providing services to taxonomists for standard genome sequencing and annotation.</title>
        <authorList>
            <consortium name="The Broad Institute Genomics Platform"/>
            <consortium name="The Broad Institute Genome Sequencing Center for Infectious Disease"/>
            <person name="Wu L."/>
            <person name="Ma J."/>
        </authorList>
    </citation>
    <scope>NUCLEOTIDE SEQUENCE [LARGE SCALE GENOMIC DNA]</scope>
    <source>
        <strain evidence="6">JCM 18283</strain>
    </source>
</reference>
<accession>A0ABP9FQW9</accession>
<dbReference type="InterPro" id="IPR032527">
    <property type="entry name" value="DUF4959"/>
</dbReference>
<proteinExistence type="predicted"/>
<name>A0ABP9FQW9_9SPHI</name>
<dbReference type="InterPro" id="IPR033431">
    <property type="entry name" value="DUF5126"/>
</dbReference>